<dbReference type="CDD" id="cd03293">
    <property type="entry name" value="ABC_NrtD_SsuB_transporters"/>
    <property type="match status" value="1"/>
</dbReference>
<proteinExistence type="predicted"/>
<keyword evidence="2" id="KW-0547">Nucleotide-binding</keyword>
<sequence>MSICQNNKKLRVENIKKDFKNTSVIDDVSFYVKENEFVSILGPSGSGKSTIFNIISGLLKPDSGKIEVNGENYTGKVGHVSYMYQKDLLLPWKKIIDNTAMPLILKGEKKEAARKKAAKYFKNFGLEGFEEKYPHQLSGGMRQRAALLRTYMFSKDIMLLDEPFGALDAITRSKMHFWLLDVIKNLNSTVLFITHDIEEAIFLSDRIYILSDKPAKIKDEIEVKLENRNNKDVVTSKEFNDIKRRILNAL</sequence>
<dbReference type="SUPFAM" id="SSF52540">
    <property type="entry name" value="P-loop containing nucleoside triphosphate hydrolases"/>
    <property type="match status" value="1"/>
</dbReference>
<dbReference type="InterPro" id="IPR050166">
    <property type="entry name" value="ABC_transporter_ATP-bind"/>
</dbReference>
<comment type="caution">
    <text evidence="5">The sequence shown here is derived from an EMBL/GenBank/DDBJ whole genome shotgun (WGS) entry which is preliminary data.</text>
</comment>
<organism evidence="5 6">
    <name type="scientific">Clostridium ganghwense</name>
    <dbReference type="NCBI Taxonomy" id="312089"/>
    <lineage>
        <taxon>Bacteria</taxon>
        <taxon>Bacillati</taxon>
        <taxon>Bacillota</taxon>
        <taxon>Clostridia</taxon>
        <taxon>Eubacteriales</taxon>
        <taxon>Clostridiaceae</taxon>
        <taxon>Clostridium</taxon>
    </lineage>
</organism>
<accession>A0ABT4CSF0</accession>
<keyword evidence="1" id="KW-0813">Transport</keyword>
<name>A0ABT4CSF0_9CLOT</name>
<dbReference type="PANTHER" id="PTHR42788:SF2">
    <property type="entry name" value="ABC TRANSPORTER ATP-BINDING PROTEIN"/>
    <property type="match status" value="1"/>
</dbReference>
<dbReference type="RefSeq" id="WP_268050911.1">
    <property type="nucleotide sequence ID" value="NZ_JAPQES010000006.1"/>
</dbReference>
<feature type="domain" description="ABC transporter" evidence="4">
    <location>
        <begin position="10"/>
        <end position="237"/>
    </location>
</feature>
<dbReference type="InterPro" id="IPR003439">
    <property type="entry name" value="ABC_transporter-like_ATP-bd"/>
</dbReference>
<reference evidence="5" key="1">
    <citation type="submission" date="2022-12" db="EMBL/GenBank/DDBJ databases">
        <authorList>
            <person name="Wang J."/>
        </authorList>
    </citation>
    <scope>NUCLEOTIDE SEQUENCE</scope>
    <source>
        <strain evidence="5">HY-42-06</strain>
    </source>
</reference>
<dbReference type="Gene3D" id="3.40.50.300">
    <property type="entry name" value="P-loop containing nucleotide triphosphate hydrolases"/>
    <property type="match status" value="1"/>
</dbReference>
<dbReference type="PROSITE" id="PS00211">
    <property type="entry name" value="ABC_TRANSPORTER_1"/>
    <property type="match status" value="1"/>
</dbReference>
<evidence type="ECO:0000256" key="1">
    <source>
        <dbReference type="ARBA" id="ARBA00022448"/>
    </source>
</evidence>
<dbReference type="PROSITE" id="PS50893">
    <property type="entry name" value="ABC_TRANSPORTER_2"/>
    <property type="match status" value="1"/>
</dbReference>
<dbReference type="GO" id="GO:0005524">
    <property type="term" value="F:ATP binding"/>
    <property type="evidence" value="ECO:0007669"/>
    <property type="project" value="UniProtKB-KW"/>
</dbReference>
<dbReference type="PANTHER" id="PTHR42788">
    <property type="entry name" value="TAURINE IMPORT ATP-BINDING PROTEIN-RELATED"/>
    <property type="match status" value="1"/>
</dbReference>
<dbReference type="Pfam" id="PF00005">
    <property type="entry name" value="ABC_tran"/>
    <property type="match status" value="1"/>
</dbReference>
<dbReference type="Proteomes" id="UP001079657">
    <property type="component" value="Unassembled WGS sequence"/>
</dbReference>
<evidence type="ECO:0000313" key="5">
    <source>
        <dbReference type="EMBL" id="MCY6372000.1"/>
    </source>
</evidence>
<gene>
    <name evidence="5" type="ORF">OXH55_15300</name>
</gene>
<dbReference type="InterPro" id="IPR017871">
    <property type="entry name" value="ABC_transporter-like_CS"/>
</dbReference>
<keyword evidence="3 5" id="KW-0067">ATP-binding</keyword>
<evidence type="ECO:0000256" key="2">
    <source>
        <dbReference type="ARBA" id="ARBA00022741"/>
    </source>
</evidence>
<dbReference type="SMART" id="SM00382">
    <property type="entry name" value="AAA"/>
    <property type="match status" value="1"/>
</dbReference>
<evidence type="ECO:0000313" key="6">
    <source>
        <dbReference type="Proteomes" id="UP001079657"/>
    </source>
</evidence>
<dbReference type="EMBL" id="JAPQES010000006">
    <property type="protein sequence ID" value="MCY6372000.1"/>
    <property type="molecule type" value="Genomic_DNA"/>
</dbReference>
<keyword evidence="6" id="KW-1185">Reference proteome</keyword>
<evidence type="ECO:0000256" key="3">
    <source>
        <dbReference type="ARBA" id="ARBA00022840"/>
    </source>
</evidence>
<evidence type="ECO:0000259" key="4">
    <source>
        <dbReference type="PROSITE" id="PS50893"/>
    </source>
</evidence>
<dbReference type="InterPro" id="IPR027417">
    <property type="entry name" value="P-loop_NTPase"/>
</dbReference>
<protein>
    <submittedName>
        <fullName evidence="5">ABC transporter ATP-binding protein</fullName>
    </submittedName>
</protein>
<dbReference type="InterPro" id="IPR003593">
    <property type="entry name" value="AAA+_ATPase"/>
</dbReference>